<evidence type="ECO:0008006" key="4">
    <source>
        <dbReference type="Google" id="ProtNLM"/>
    </source>
</evidence>
<dbReference type="AlphaFoldDB" id="A0A5J5DG50"/>
<evidence type="ECO:0000313" key="2">
    <source>
        <dbReference type="EMBL" id="KAA8592336.1"/>
    </source>
</evidence>
<dbReference type="SUPFAM" id="SSF81296">
    <property type="entry name" value="E set domains"/>
    <property type="match status" value="1"/>
</dbReference>
<gene>
    <name evidence="2" type="ORF">FQN60_017791</name>
</gene>
<feature type="region of interest" description="Disordered" evidence="1">
    <location>
        <begin position="123"/>
        <end position="148"/>
    </location>
</feature>
<feature type="compositionally biased region" description="Polar residues" evidence="1">
    <location>
        <begin position="139"/>
        <end position="148"/>
    </location>
</feature>
<dbReference type="Proteomes" id="UP000327493">
    <property type="component" value="Chromosome 5"/>
</dbReference>
<comment type="caution">
    <text evidence="2">The sequence shown here is derived from an EMBL/GenBank/DDBJ whole genome shotgun (WGS) entry which is preliminary data.</text>
</comment>
<sequence length="148" mass="16807">MCKRPANRLHRLHRPLSRSIRVDTKAKVNFTLLCYSDSLLMTPQHSITNEKMTLFTSGTDGMDVNFAQTGFHRGEGIQVAASIQNRSSCDIKPKYCLYLKYSYFAKRKRKVETKDILKGHLQVRLSPGPSPSLPPSVHPKQQSHQGRV</sequence>
<evidence type="ECO:0000256" key="1">
    <source>
        <dbReference type="SAM" id="MobiDB-lite"/>
    </source>
</evidence>
<organism evidence="2 3">
    <name type="scientific">Etheostoma spectabile</name>
    <name type="common">orangethroat darter</name>
    <dbReference type="NCBI Taxonomy" id="54343"/>
    <lineage>
        <taxon>Eukaryota</taxon>
        <taxon>Metazoa</taxon>
        <taxon>Chordata</taxon>
        <taxon>Craniata</taxon>
        <taxon>Vertebrata</taxon>
        <taxon>Euteleostomi</taxon>
        <taxon>Actinopterygii</taxon>
        <taxon>Neopterygii</taxon>
        <taxon>Teleostei</taxon>
        <taxon>Neoteleostei</taxon>
        <taxon>Acanthomorphata</taxon>
        <taxon>Eupercaria</taxon>
        <taxon>Perciformes</taxon>
        <taxon>Percoidei</taxon>
        <taxon>Percidae</taxon>
        <taxon>Etheostomatinae</taxon>
        <taxon>Etheostoma</taxon>
    </lineage>
</organism>
<reference evidence="2 3" key="1">
    <citation type="submission" date="2019-08" db="EMBL/GenBank/DDBJ databases">
        <title>A chromosome-level genome assembly, high-density linkage maps, and genome scans reveal the genomic architecture of hybrid incompatibilities underlying speciation via character displacement in darters (Percidae: Etheostominae).</title>
        <authorList>
            <person name="Moran R.L."/>
            <person name="Catchen J.M."/>
            <person name="Fuller R.C."/>
        </authorList>
    </citation>
    <scope>NUCLEOTIDE SEQUENCE [LARGE SCALE GENOMIC DNA]</scope>
    <source>
        <strain evidence="2">EspeVRDwgs_2016</strain>
        <tissue evidence="2">Muscle</tissue>
    </source>
</reference>
<dbReference type="EMBL" id="VOFY01000005">
    <property type="protein sequence ID" value="KAA8592336.1"/>
    <property type="molecule type" value="Genomic_DNA"/>
</dbReference>
<keyword evidence="3" id="KW-1185">Reference proteome</keyword>
<dbReference type="Gene3D" id="2.60.40.640">
    <property type="match status" value="1"/>
</dbReference>
<protein>
    <recommendedName>
        <fullName evidence="4">Arrestin C-terminal-like domain-containing protein</fullName>
    </recommendedName>
</protein>
<dbReference type="InterPro" id="IPR014752">
    <property type="entry name" value="Arrestin-like_C"/>
</dbReference>
<proteinExistence type="predicted"/>
<feature type="compositionally biased region" description="Pro residues" evidence="1">
    <location>
        <begin position="128"/>
        <end position="137"/>
    </location>
</feature>
<accession>A0A5J5DG50</accession>
<evidence type="ECO:0000313" key="3">
    <source>
        <dbReference type="Proteomes" id="UP000327493"/>
    </source>
</evidence>
<name>A0A5J5DG50_9PERO</name>
<dbReference type="GO" id="GO:0007399">
    <property type="term" value="P:nervous system development"/>
    <property type="evidence" value="ECO:0007669"/>
    <property type="project" value="UniProtKB-ARBA"/>
</dbReference>
<dbReference type="InterPro" id="IPR014756">
    <property type="entry name" value="Ig_E-set"/>
</dbReference>